<evidence type="ECO:0000256" key="1">
    <source>
        <dbReference type="ARBA" id="ARBA00022658"/>
    </source>
</evidence>
<comment type="caution">
    <text evidence="5">The sequence shown here is derived from an EMBL/GenBank/DDBJ whole genome shotgun (WGS) entry which is preliminary data.</text>
</comment>
<dbReference type="OrthoDB" id="1053009at2759"/>
<dbReference type="FunFam" id="1.20.58.2010:FF:000001">
    <property type="entry name" value="Rop guanine nucleotide exchange factor 14"/>
    <property type="match status" value="1"/>
</dbReference>
<dbReference type="Pfam" id="PF03759">
    <property type="entry name" value="PRONE"/>
    <property type="match status" value="1"/>
</dbReference>
<sequence length="639" mass="71635">MMHATKGLFGNLHIRIPSNFDIFLWCRVMELIESFRRFGLGGYEDEPVITEFFLTASSSMKGLMPESLSRLEKTSSGGIRDEATDQGSTDESSKTSLDCFCTDVHCDVHLMDSTCASLWDADESSTITSMGSSPPGWASAAKGKPRSAKLHSLRQTLDRNQKVQWSTGKDKNTDAGTPDDASEMETMKERFAKLLLGEDLSGGGKGVSSALAISNAITNLSASVFGELYRVEPLSNERKIRWKREIGWLLSVCDHIVEFVPSSQTLEDGSIREVMVTKQRSDLNVNLPALRKLDAMLIDSLDSFTKTEFWYDRATDKDGDTLKRQEEKWWLPTPRVPSEGLSQDARRQLQQQRESINQILKAALAINAHVLSEMEVPKTYWEALPKNGRSILGEGLYREIMSENFSPDIIIATQNFGHEHDVLELVNSVEAAVHIWRRKIQTRQLLTMKDGKAVSKSSWGLSKEAAVDPEKREMLAEKAKSILLLLRHKFPGLPQTILDIHKIQYNKDVGQSILESYSRVLESLSFNILSRIDDVLHADDAARSRLPQSLHKASYTCKSTEVNYSGLMKSVSTHATMPDSQVRLPKNKSVPDFGQWSDKAPSDEAKKSVELLRMSPLRFGQTWSYSGHMNAMQSPPSRD</sequence>
<evidence type="ECO:0000256" key="3">
    <source>
        <dbReference type="SAM" id="MobiDB-lite"/>
    </source>
</evidence>
<reference evidence="5" key="1">
    <citation type="submission" date="2021-08" db="EMBL/GenBank/DDBJ databases">
        <title>WGS assembly of Ceratopteris richardii.</title>
        <authorList>
            <person name="Marchant D.B."/>
            <person name="Chen G."/>
            <person name="Jenkins J."/>
            <person name="Shu S."/>
            <person name="Leebens-Mack J."/>
            <person name="Grimwood J."/>
            <person name="Schmutz J."/>
            <person name="Soltis P."/>
            <person name="Soltis D."/>
            <person name="Chen Z.-H."/>
        </authorList>
    </citation>
    <scope>NUCLEOTIDE SEQUENCE</scope>
    <source>
        <strain evidence="5">Whitten #5841</strain>
        <tissue evidence="5">Leaf</tissue>
    </source>
</reference>
<organism evidence="5 6">
    <name type="scientific">Ceratopteris richardii</name>
    <name type="common">Triangle waterfern</name>
    <dbReference type="NCBI Taxonomy" id="49495"/>
    <lineage>
        <taxon>Eukaryota</taxon>
        <taxon>Viridiplantae</taxon>
        <taxon>Streptophyta</taxon>
        <taxon>Embryophyta</taxon>
        <taxon>Tracheophyta</taxon>
        <taxon>Polypodiopsida</taxon>
        <taxon>Polypodiidae</taxon>
        <taxon>Polypodiales</taxon>
        <taxon>Pteridineae</taxon>
        <taxon>Pteridaceae</taxon>
        <taxon>Parkerioideae</taxon>
        <taxon>Ceratopteris</taxon>
    </lineage>
</organism>
<feature type="compositionally biased region" description="Basic and acidic residues" evidence="3">
    <location>
        <begin position="71"/>
        <end position="83"/>
    </location>
</feature>
<dbReference type="Proteomes" id="UP000825935">
    <property type="component" value="Chromosome 4"/>
</dbReference>
<evidence type="ECO:0000313" key="6">
    <source>
        <dbReference type="Proteomes" id="UP000825935"/>
    </source>
</evidence>
<gene>
    <name evidence="5" type="ORF">KP509_04G001800</name>
</gene>
<feature type="region of interest" description="Disordered" evidence="3">
    <location>
        <begin position="71"/>
        <end position="94"/>
    </location>
</feature>
<dbReference type="InterPro" id="IPR038937">
    <property type="entry name" value="RopGEF"/>
</dbReference>
<dbReference type="FunFam" id="1.20.58.2010:FF:000003">
    <property type="entry name" value="Rop guanine nucleotide exchange factor 14"/>
    <property type="match status" value="1"/>
</dbReference>
<dbReference type="Gene3D" id="1.20.58.2010">
    <property type="entry name" value="PRONE domain, subdomain 1"/>
    <property type="match status" value="1"/>
</dbReference>
<dbReference type="AlphaFoldDB" id="A0A8T2US14"/>
<accession>A0A8T2US14</accession>
<dbReference type="Gene3D" id="1.20.58.1310">
    <property type="entry name" value="PRONE domain, subdomain 2"/>
    <property type="match status" value="1"/>
</dbReference>
<feature type="region of interest" description="Disordered" evidence="3">
    <location>
        <begin position="577"/>
        <end position="605"/>
    </location>
</feature>
<dbReference type="PANTHER" id="PTHR33101">
    <property type="entry name" value="ROP GUANINE NUCLEOTIDE EXCHANGE FACTOR 1"/>
    <property type="match status" value="1"/>
</dbReference>
<keyword evidence="6" id="KW-1185">Reference proteome</keyword>
<protein>
    <recommendedName>
        <fullName evidence="4">PRONE domain-containing protein</fullName>
    </recommendedName>
</protein>
<feature type="region of interest" description="Disordered" evidence="3">
    <location>
        <begin position="161"/>
        <end position="181"/>
    </location>
</feature>
<evidence type="ECO:0000259" key="4">
    <source>
        <dbReference type="PROSITE" id="PS51334"/>
    </source>
</evidence>
<name>A0A8T2US14_CERRI</name>
<evidence type="ECO:0000256" key="2">
    <source>
        <dbReference type="PROSITE-ProRule" id="PRU00663"/>
    </source>
</evidence>
<dbReference type="GO" id="GO:0005085">
    <property type="term" value="F:guanyl-nucleotide exchange factor activity"/>
    <property type="evidence" value="ECO:0007669"/>
    <property type="project" value="UniProtKB-UniRule"/>
</dbReference>
<evidence type="ECO:0000313" key="5">
    <source>
        <dbReference type="EMBL" id="KAH7438112.1"/>
    </source>
</evidence>
<feature type="region of interest" description="Disordered" evidence="3">
    <location>
        <begin position="126"/>
        <end position="145"/>
    </location>
</feature>
<feature type="domain" description="PRONE" evidence="4">
    <location>
        <begin position="174"/>
        <end position="549"/>
    </location>
</feature>
<dbReference type="PANTHER" id="PTHR33101:SF10">
    <property type="entry name" value="ROP GUANINE NUCLEOTIDE EXCHANGE FACTOR 12"/>
    <property type="match status" value="1"/>
</dbReference>
<dbReference type="PROSITE" id="PS51334">
    <property type="entry name" value="PRONE"/>
    <property type="match status" value="1"/>
</dbReference>
<feature type="compositionally biased region" description="Polar residues" evidence="3">
    <location>
        <begin position="85"/>
        <end position="94"/>
    </location>
</feature>
<dbReference type="InterPro" id="IPR005512">
    <property type="entry name" value="PRONE_dom"/>
</dbReference>
<keyword evidence="1 2" id="KW-0344">Guanine-nucleotide releasing factor</keyword>
<proteinExistence type="predicted"/>
<dbReference type="EMBL" id="CM035409">
    <property type="protein sequence ID" value="KAH7438112.1"/>
    <property type="molecule type" value="Genomic_DNA"/>
</dbReference>